<dbReference type="RefSeq" id="WP_174605389.1">
    <property type="nucleotide sequence ID" value="NZ_CP054490.1"/>
</dbReference>
<accession>A0A6N0HNJ8</accession>
<keyword evidence="2" id="KW-1185">Reference proteome</keyword>
<dbReference type="EMBL" id="CP054490">
    <property type="protein sequence ID" value="QKQ23949.1"/>
    <property type="molecule type" value="Genomic_DNA"/>
</dbReference>
<proteinExistence type="predicted"/>
<dbReference type="AlphaFoldDB" id="A0A6N0HNJ8"/>
<evidence type="ECO:0000313" key="2">
    <source>
        <dbReference type="Proteomes" id="UP000509429"/>
    </source>
</evidence>
<name>A0A6N0HNJ8_9GAMM</name>
<sequence length="66" mass="7905">MNRIDKGYNDKEFELMGEFFIEQEMHSIGKQNYDNTKTKVGKKLHKKYCLVVIQKVAQSLMMRLDY</sequence>
<protein>
    <submittedName>
        <fullName evidence="1">Uncharacterized protein</fullName>
    </submittedName>
</protein>
<evidence type="ECO:0000313" key="1">
    <source>
        <dbReference type="EMBL" id="QKQ23949.1"/>
    </source>
</evidence>
<organism evidence="1 2">
    <name type="scientific">Candidatus Ruthia endofausta</name>
    <dbReference type="NCBI Taxonomy" id="2738852"/>
    <lineage>
        <taxon>Bacteria</taxon>
        <taxon>Pseudomonadati</taxon>
        <taxon>Pseudomonadota</taxon>
        <taxon>Gammaproteobacteria</taxon>
        <taxon>Candidatus Pseudothioglobaceae</taxon>
        <taxon>Candidatus Ruthturnera</taxon>
    </lineage>
</organism>
<dbReference type="KEGG" id="reo:HUE58_01925"/>
<gene>
    <name evidence="1" type="ORF">HUE58_01925</name>
</gene>
<dbReference type="Proteomes" id="UP000509429">
    <property type="component" value="Chromosome"/>
</dbReference>
<reference evidence="1 2" key="1">
    <citation type="submission" date="2020-05" db="EMBL/GenBank/DDBJ databases">
        <title>Horizontal transmission and recombination maintain forever young bacterial symbiont genomes.</title>
        <authorList>
            <person name="Russell S.L."/>
            <person name="Pepper-Tunick E."/>
            <person name="Svedberg J."/>
            <person name="Byrne A."/>
            <person name="Ruelas Castillo J."/>
            <person name="Vollmers C."/>
            <person name="Beinart R.A."/>
            <person name="Corbett-Detig R."/>
        </authorList>
    </citation>
    <scope>NUCLEOTIDE SEQUENCE [LARGE SCALE GENOMIC DNA]</scope>
    <source>
        <strain evidence="1">JDF_Ridge</strain>
    </source>
</reference>